<dbReference type="GO" id="GO:0016705">
    <property type="term" value="F:oxidoreductase activity, acting on paired donors, with incorporation or reduction of molecular oxygen"/>
    <property type="evidence" value="ECO:0007669"/>
    <property type="project" value="UniProtKB-ARBA"/>
</dbReference>
<dbReference type="PANTHER" id="PTHR13847:SF274">
    <property type="entry name" value="RIESKE 2FE-2S IRON-SULFUR PROTEIN YHFW-RELATED"/>
    <property type="match status" value="1"/>
</dbReference>
<dbReference type="AlphaFoldDB" id="A0A1K0GX04"/>
<dbReference type="SUPFAM" id="SSF51905">
    <property type="entry name" value="FAD/NAD(P)-binding domain"/>
    <property type="match status" value="1"/>
</dbReference>
<keyword evidence="4" id="KW-0411">Iron-sulfur</keyword>
<name>A0A1K0GX04_9ACTN</name>
<evidence type="ECO:0000256" key="2">
    <source>
        <dbReference type="ARBA" id="ARBA00022723"/>
    </source>
</evidence>
<dbReference type="GO" id="GO:0004497">
    <property type="term" value="F:monooxygenase activity"/>
    <property type="evidence" value="ECO:0007669"/>
    <property type="project" value="UniProtKB-ARBA"/>
</dbReference>
<dbReference type="EMBL" id="MEIA01000007">
    <property type="protein sequence ID" value="OJF15932.1"/>
    <property type="molecule type" value="Genomic_DNA"/>
</dbReference>
<dbReference type="Gene3D" id="3.30.9.10">
    <property type="entry name" value="D-Amino Acid Oxidase, subunit A, domain 2"/>
    <property type="match status" value="1"/>
</dbReference>
<evidence type="ECO:0000256" key="5">
    <source>
        <dbReference type="ARBA" id="ARBA00023157"/>
    </source>
</evidence>
<dbReference type="FunFam" id="2.102.10.10:FF:000014">
    <property type="entry name" value="Oxidoreductase, FAD dependent"/>
    <property type="match status" value="1"/>
</dbReference>
<dbReference type="CDD" id="cd03477">
    <property type="entry name" value="Rieske_YhfW_C"/>
    <property type="match status" value="1"/>
</dbReference>
<keyword evidence="3" id="KW-0408">Iron</keyword>
<dbReference type="PROSITE" id="PS51296">
    <property type="entry name" value="RIESKE"/>
    <property type="match status" value="1"/>
</dbReference>
<keyword evidence="1" id="KW-0001">2Fe-2S</keyword>
<evidence type="ECO:0000313" key="8">
    <source>
        <dbReference type="EMBL" id="OJF15932.1"/>
    </source>
</evidence>
<evidence type="ECO:0000256" key="1">
    <source>
        <dbReference type="ARBA" id="ARBA00022714"/>
    </source>
</evidence>
<dbReference type="InterPro" id="IPR038010">
    <property type="entry name" value="YhfW_C"/>
</dbReference>
<keyword evidence="5" id="KW-1015">Disulfide bond</keyword>
<dbReference type="InterPro" id="IPR036922">
    <property type="entry name" value="Rieske_2Fe-2S_sf"/>
</dbReference>
<dbReference type="InterPro" id="IPR017941">
    <property type="entry name" value="Rieske_2Fe-2S"/>
</dbReference>
<dbReference type="InterPro" id="IPR006076">
    <property type="entry name" value="FAD-dep_OxRdtase"/>
</dbReference>
<dbReference type="GO" id="GO:0051537">
    <property type="term" value="F:2 iron, 2 sulfur cluster binding"/>
    <property type="evidence" value="ECO:0007669"/>
    <property type="project" value="UniProtKB-KW"/>
</dbReference>
<dbReference type="GO" id="GO:0016020">
    <property type="term" value="C:membrane"/>
    <property type="evidence" value="ECO:0007669"/>
    <property type="project" value="InterPro"/>
</dbReference>
<dbReference type="Pfam" id="PF01266">
    <property type="entry name" value="DAO"/>
    <property type="match status" value="1"/>
</dbReference>
<dbReference type="GO" id="GO:0005737">
    <property type="term" value="C:cytoplasm"/>
    <property type="evidence" value="ECO:0007669"/>
    <property type="project" value="TreeGrafter"/>
</dbReference>
<evidence type="ECO:0000256" key="4">
    <source>
        <dbReference type="ARBA" id="ARBA00023014"/>
    </source>
</evidence>
<dbReference type="Pfam" id="PF00355">
    <property type="entry name" value="Rieske"/>
    <property type="match status" value="1"/>
</dbReference>
<dbReference type="PRINTS" id="PR00162">
    <property type="entry name" value="RIESKE"/>
</dbReference>
<dbReference type="SUPFAM" id="SSF50022">
    <property type="entry name" value="ISP domain"/>
    <property type="match status" value="1"/>
</dbReference>
<protein>
    <submittedName>
        <fullName evidence="8">[Fe-S]-binding protein</fullName>
    </submittedName>
</protein>
<organism evidence="8 9">
    <name type="scientific">Couchioplanes caeruleus subsp. caeruleus</name>
    <dbReference type="NCBI Taxonomy" id="56427"/>
    <lineage>
        <taxon>Bacteria</taxon>
        <taxon>Bacillati</taxon>
        <taxon>Actinomycetota</taxon>
        <taxon>Actinomycetes</taxon>
        <taxon>Micromonosporales</taxon>
        <taxon>Micromonosporaceae</taxon>
        <taxon>Couchioplanes</taxon>
    </lineage>
</organism>
<dbReference type="PANTHER" id="PTHR13847">
    <property type="entry name" value="SARCOSINE DEHYDROGENASE-RELATED"/>
    <property type="match status" value="1"/>
</dbReference>
<evidence type="ECO:0000256" key="6">
    <source>
        <dbReference type="SAM" id="MobiDB-lite"/>
    </source>
</evidence>
<gene>
    <name evidence="8" type="ORF">BG844_01480</name>
</gene>
<dbReference type="RefSeq" id="WP_084556061.1">
    <property type="nucleotide sequence ID" value="NZ_MEIA01000007.1"/>
</dbReference>
<dbReference type="GO" id="GO:0046872">
    <property type="term" value="F:metal ion binding"/>
    <property type="evidence" value="ECO:0007669"/>
    <property type="project" value="UniProtKB-KW"/>
</dbReference>
<reference evidence="8 9" key="1">
    <citation type="submission" date="2016-09" db="EMBL/GenBank/DDBJ databases">
        <title>Couchioplanes caeruleus draft genome sequence.</title>
        <authorList>
            <person name="Sheehan J."/>
            <person name="Caffrey P."/>
        </authorList>
    </citation>
    <scope>NUCLEOTIDE SEQUENCE [LARGE SCALE GENOMIC DNA]</scope>
    <source>
        <strain evidence="8 9">DSM 43634</strain>
    </source>
</reference>
<dbReference type="InterPro" id="IPR005805">
    <property type="entry name" value="Rieske_Fe-S_prot_C"/>
</dbReference>
<dbReference type="InterPro" id="IPR036188">
    <property type="entry name" value="FAD/NAD-bd_sf"/>
</dbReference>
<accession>A0A1K0GX04</accession>
<dbReference type="Gene3D" id="3.50.50.60">
    <property type="entry name" value="FAD/NAD(P)-binding domain"/>
    <property type="match status" value="1"/>
</dbReference>
<feature type="region of interest" description="Disordered" evidence="6">
    <location>
        <begin position="495"/>
        <end position="529"/>
    </location>
</feature>
<proteinExistence type="predicted"/>
<comment type="caution">
    <text evidence="8">The sequence shown here is derived from an EMBL/GenBank/DDBJ whole genome shotgun (WGS) entry which is preliminary data.</text>
</comment>
<evidence type="ECO:0000256" key="3">
    <source>
        <dbReference type="ARBA" id="ARBA00023004"/>
    </source>
</evidence>
<feature type="domain" description="Rieske" evidence="7">
    <location>
        <begin position="418"/>
        <end position="500"/>
    </location>
</feature>
<dbReference type="Proteomes" id="UP000182486">
    <property type="component" value="Unassembled WGS sequence"/>
</dbReference>
<evidence type="ECO:0000313" key="9">
    <source>
        <dbReference type="Proteomes" id="UP000182486"/>
    </source>
</evidence>
<sequence>MTIADESYWMDSTPATAYPALAGDLDVDALVVGGGIAGLSTAWELTEAGRTVALVEADMIAAGVTGYTTAKLSVLHTLIYDKVRTSFGPDAARHYAESQHQAVERVAAVASRLGIDCDLERVPAFTYVESPSELDAIRAEADAAAGAGLPASFVTDTDLPFPVAGAVRVENQAQFHPRRYLLALAEDLTSRGGQIFERTRATGLDDGDPCRVRTELGHTITARQVVIATHYPVFDRALLFARLEPRRELVVAGAIPAELAPDSVSITPDQNTRSVRTAPYGDGRRLLIVTGEHFTPGADDVAGRWERLIAWTRERFPGTSIAYRWATQDNTTTDRVPFIGRFHPGTENVYVATGFGGWGMSTGVLTGQLLAGSLTGEEPPWAHLYDPRRLNLAREAGSMLKLQAKVAGHFLGDRVRPSHADTTADIEPGNGAVVRVRGQHCAAYRDPDGGLHAVSARCTHLGCLVHFNAAETAWECPCHGSRFGIDGAVIQGPANRPLERRDLPAEPSPATSPVGDKHATRAPETGGAS</sequence>
<evidence type="ECO:0000259" key="7">
    <source>
        <dbReference type="PROSITE" id="PS51296"/>
    </source>
</evidence>
<dbReference type="Gene3D" id="2.102.10.10">
    <property type="entry name" value="Rieske [2Fe-2S] iron-sulphur domain"/>
    <property type="match status" value="1"/>
</dbReference>
<keyword evidence="2" id="KW-0479">Metal-binding</keyword>
<keyword evidence="9" id="KW-1185">Reference proteome</keyword>